<evidence type="ECO:0000313" key="3">
    <source>
        <dbReference type="Proteomes" id="UP000008177"/>
    </source>
</evidence>
<dbReference type="Proteomes" id="UP000008177">
    <property type="component" value="Unplaced contigs"/>
</dbReference>
<name>G2Y5F8_BOTF4</name>
<feature type="chain" id="PRO_5003440244" evidence="1">
    <location>
        <begin position="18"/>
        <end position="95"/>
    </location>
</feature>
<protein>
    <submittedName>
        <fullName evidence="2">Uncharacterized protein</fullName>
    </submittedName>
</protein>
<evidence type="ECO:0000313" key="2">
    <source>
        <dbReference type="EMBL" id="CCD47898.1"/>
    </source>
</evidence>
<gene>
    <name evidence="2" type="ORF">BofuT4_uP114020.1</name>
</gene>
<dbReference type="AlphaFoldDB" id="G2Y5F8"/>
<dbReference type="InParanoid" id="G2Y5F8"/>
<sequence length="95" mass="11020">MNNRLLCLLLVLMLAKFETPIVEKRNQEILEPLVFKHRHHYNTHDFTTPSFDRSHTVAMLLQSSGITRMPSIARPISPGMKQCVQIPHDMNGHCW</sequence>
<accession>G2Y5F8</accession>
<proteinExistence type="predicted"/>
<reference evidence="3" key="1">
    <citation type="journal article" date="2011" name="PLoS Genet.">
        <title>Genomic analysis of the necrotrophic fungal pathogens Sclerotinia sclerotiorum and Botrytis cinerea.</title>
        <authorList>
            <person name="Amselem J."/>
            <person name="Cuomo C.A."/>
            <person name="van Kan J.A."/>
            <person name="Viaud M."/>
            <person name="Benito E.P."/>
            <person name="Couloux A."/>
            <person name="Coutinho P.M."/>
            <person name="de Vries R.P."/>
            <person name="Dyer P.S."/>
            <person name="Fillinger S."/>
            <person name="Fournier E."/>
            <person name="Gout L."/>
            <person name="Hahn M."/>
            <person name="Kohn L."/>
            <person name="Lapalu N."/>
            <person name="Plummer K.M."/>
            <person name="Pradier J.M."/>
            <person name="Quevillon E."/>
            <person name="Sharon A."/>
            <person name="Simon A."/>
            <person name="ten Have A."/>
            <person name="Tudzynski B."/>
            <person name="Tudzynski P."/>
            <person name="Wincker P."/>
            <person name="Andrew M."/>
            <person name="Anthouard V."/>
            <person name="Beever R.E."/>
            <person name="Beffa R."/>
            <person name="Benoit I."/>
            <person name="Bouzid O."/>
            <person name="Brault B."/>
            <person name="Chen Z."/>
            <person name="Choquer M."/>
            <person name="Collemare J."/>
            <person name="Cotton P."/>
            <person name="Danchin E.G."/>
            <person name="Da Silva C."/>
            <person name="Gautier A."/>
            <person name="Giraud C."/>
            <person name="Giraud T."/>
            <person name="Gonzalez C."/>
            <person name="Grossetete S."/>
            <person name="Guldener U."/>
            <person name="Henrissat B."/>
            <person name="Howlett B.J."/>
            <person name="Kodira C."/>
            <person name="Kretschmer M."/>
            <person name="Lappartient A."/>
            <person name="Leroch M."/>
            <person name="Levis C."/>
            <person name="Mauceli E."/>
            <person name="Neuveglise C."/>
            <person name="Oeser B."/>
            <person name="Pearson M."/>
            <person name="Poulain J."/>
            <person name="Poussereau N."/>
            <person name="Quesneville H."/>
            <person name="Rascle C."/>
            <person name="Schumacher J."/>
            <person name="Segurens B."/>
            <person name="Sexton A."/>
            <person name="Silva E."/>
            <person name="Sirven C."/>
            <person name="Soanes D.M."/>
            <person name="Talbot N.J."/>
            <person name="Templeton M."/>
            <person name="Yandava C."/>
            <person name="Yarden O."/>
            <person name="Zeng Q."/>
            <person name="Rollins J.A."/>
            <person name="Lebrun M.H."/>
            <person name="Dickman M."/>
        </authorList>
    </citation>
    <scope>NUCLEOTIDE SEQUENCE [LARGE SCALE GENOMIC DNA]</scope>
    <source>
        <strain evidence="3">T4</strain>
    </source>
</reference>
<organism evidence="2 3">
    <name type="scientific">Botryotinia fuckeliana (strain T4)</name>
    <name type="common">Noble rot fungus</name>
    <name type="synonym">Botrytis cinerea</name>
    <dbReference type="NCBI Taxonomy" id="999810"/>
    <lineage>
        <taxon>Eukaryota</taxon>
        <taxon>Fungi</taxon>
        <taxon>Dikarya</taxon>
        <taxon>Ascomycota</taxon>
        <taxon>Pezizomycotina</taxon>
        <taxon>Leotiomycetes</taxon>
        <taxon>Helotiales</taxon>
        <taxon>Sclerotiniaceae</taxon>
        <taxon>Botrytis</taxon>
    </lineage>
</organism>
<feature type="signal peptide" evidence="1">
    <location>
        <begin position="1"/>
        <end position="17"/>
    </location>
</feature>
<dbReference type="EMBL" id="FQ790288">
    <property type="protein sequence ID" value="CCD47898.1"/>
    <property type="molecule type" value="Genomic_DNA"/>
</dbReference>
<dbReference type="HOGENOM" id="CLU_2372529_0_0_1"/>
<evidence type="ECO:0000256" key="1">
    <source>
        <dbReference type="SAM" id="SignalP"/>
    </source>
</evidence>
<keyword evidence="1" id="KW-0732">Signal</keyword>